<evidence type="ECO:0000256" key="2">
    <source>
        <dbReference type="PROSITE-ProRule" id="PRU10141"/>
    </source>
</evidence>
<keyword evidence="4" id="KW-0472">Membrane</keyword>
<dbReference type="InterPro" id="IPR017441">
    <property type="entry name" value="Protein_kinase_ATP_BS"/>
</dbReference>
<evidence type="ECO:0000313" key="6">
    <source>
        <dbReference type="EMBL" id="RQM26181.1"/>
    </source>
</evidence>
<dbReference type="GO" id="GO:0004672">
    <property type="term" value="F:protein kinase activity"/>
    <property type="evidence" value="ECO:0007669"/>
    <property type="project" value="InterPro"/>
</dbReference>
<protein>
    <recommendedName>
        <fullName evidence="1">Casein kinase I</fullName>
    </recommendedName>
</protein>
<dbReference type="SUPFAM" id="SSF56112">
    <property type="entry name" value="Protein kinase-like (PK-like)"/>
    <property type="match status" value="1"/>
</dbReference>
<evidence type="ECO:0000259" key="5">
    <source>
        <dbReference type="PROSITE" id="PS50011"/>
    </source>
</evidence>
<feature type="binding site" evidence="2">
    <location>
        <position position="68"/>
    </location>
    <ligand>
        <name>ATP</name>
        <dbReference type="ChEBI" id="CHEBI:30616"/>
    </ligand>
</feature>
<dbReference type="InterPro" id="IPR011009">
    <property type="entry name" value="Kinase-like_dom_sf"/>
</dbReference>
<dbReference type="EMBL" id="MZMZ02002362">
    <property type="protein sequence ID" value="RQM26181.1"/>
    <property type="molecule type" value="Genomic_DNA"/>
</dbReference>
<feature type="transmembrane region" description="Helical" evidence="4">
    <location>
        <begin position="848"/>
        <end position="876"/>
    </location>
</feature>
<dbReference type="InterPro" id="IPR050235">
    <property type="entry name" value="CK1_Ser-Thr_kinase"/>
</dbReference>
<name>A0A425DAK9_APHAT</name>
<reference evidence="6" key="1">
    <citation type="submission" date="2018-07" db="EMBL/GenBank/DDBJ databases">
        <title>Annotation of Aphanomyces astaci genome assembly.</title>
        <authorList>
            <person name="Studholme D.J."/>
        </authorList>
    </citation>
    <scope>NUCLEOTIDE SEQUENCE [LARGE SCALE GENOMIC DNA]</scope>
    <source>
        <strain evidence="6">Pc</strain>
    </source>
</reference>
<comment type="caution">
    <text evidence="6">The sequence shown here is derived from an EMBL/GenBank/DDBJ whole genome shotgun (WGS) entry which is preliminary data.</text>
</comment>
<feature type="region of interest" description="Disordered" evidence="3">
    <location>
        <begin position="963"/>
        <end position="1002"/>
    </location>
</feature>
<feature type="region of interest" description="Disordered" evidence="3">
    <location>
        <begin position="725"/>
        <end position="793"/>
    </location>
</feature>
<sequence length="1198" mass="133753">MVVLSVPSVRCGCIPAKVHHVAYFFHDAKSGEILLGRWRVVEKIGEGTFSQIYTAFDLTNPAHKVAVKVEAPSQMKPVLEWESQVLVALQRKNPYVCKYHHHGKHGDNFILIMELLGDNMSKMRLQPDATHGVPLPKCISAAIQMLDCLEAFHNAGYLHRDIKASNFALSNGKDPKYVHPLVAVFSLLFHLMQIIIIRRYFVIDFGLSKQHLDPQGLPIPPRDKAEFRGTSMYASLAAHRREDLGRRDDLWSWMYLVLDFIRGELPWAHDAQKKNREVVVALKEYFTETHPEQMLEGLPGARHLLAIMEHLKGLSYFDAPNYALVRKAVRAVEDANDEASLVQEWDALEDTSERASKWVRALGQGVMPPDMLLKLAKHYASFFELDSPTHERLEMQERIWKLEKRLNVAATAGPPTIQSFGERRQAEQRRKVEALQRRREADVAVRQELAKRLHKVAAAPLGTQGERDGFEGKGIAAADGVKTAAGESPTQGTPLTNQMDHDTTSEFQRRFHGYKKTGGGMMQGDDDRSRRRVSLKPHALVTMYQGLKTLSPLMKSKSNRNIVVNPTLVGMLADPLAKVGEKMHHVAPGTYDEVVERFKAARQEVLERHDRVAVEDRVPKSVGLVKDLLPPDILNEFQVEKQVLMDQKHWLRTQAEHQVHSVLVPAGLHQLKDALHEAGMDTTLIEAVLQNTVTGAQVPALTSILQAHPELQAMLHIVQASLHDDKRGLHLPPPPPPHRPLDSEHSELRRSHAKSANAKSRDLLGSVTLKPEVSTQEPRPDDPTNRPTKNPLYDVPLSILKGLTSPHHPRDKKLDLLTTLTTLANHIVDDKVDEIKLSLVEASHASHALYAATTFILLAVMFGALSLFLLSLFAFVGARIVHNTMTSLQVILLSPQSSRHPPKPTTSRSPDHDKDEEEVTLSPTRTSALGMLSSFLSSFHKKAPKSIASRLSLVSDDDRLAQIPEETNQSDPNGDTRTAGAAATHDRANPTTRQQPTPPPPCAPIDANDVDIVMETECLPPPDRPTPHVEVRYDDDEGGHDVPAVVVVRPSHARKRRIHTSETSTAVEWMCSGRPPSRRRREGPHTCRREGMCWVKRSSTWELHAVDWGALLRHKNLVARVHLPRLSRRGCVGLVVRAGGTSPILIAVPRWIRQTKPSHANTSIERTAAHAFVTRILHQVVTTTAYALVHLDKASSNT</sequence>
<dbReference type="Gene3D" id="1.10.510.10">
    <property type="entry name" value="Transferase(Phosphotransferase) domain 1"/>
    <property type="match status" value="1"/>
</dbReference>
<dbReference type="VEuPathDB" id="FungiDB:H257_15310"/>
<feature type="compositionally biased region" description="Basic and acidic residues" evidence="3">
    <location>
        <begin position="739"/>
        <end position="750"/>
    </location>
</feature>
<organism evidence="6 7">
    <name type="scientific">Aphanomyces astaci</name>
    <name type="common">Crayfish plague agent</name>
    <dbReference type="NCBI Taxonomy" id="112090"/>
    <lineage>
        <taxon>Eukaryota</taxon>
        <taxon>Sar</taxon>
        <taxon>Stramenopiles</taxon>
        <taxon>Oomycota</taxon>
        <taxon>Saprolegniomycetes</taxon>
        <taxon>Saprolegniales</taxon>
        <taxon>Verrucalvaceae</taxon>
        <taxon>Aphanomyces</taxon>
    </lineage>
</organism>
<evidence type="ECO:0000256" key="1">
    <source>
        <dbReference type="ARBA" id="ARBA00023860"/>
    </source>
</evidence>
<feature type="domain" description="Protein kinase" evidence="5">
    <location>
        <begin position="38"/>
        <end position="359"/>
    </location>
</feature>
<keyword evidence="2" id="KW-0547">Nucleotide-binding</keyword>
<keyword evidence="4" id="KW-1133">Transmembrane helix</keyword>
<accession>A0A425DAK9</accession>
<dbReference type="SMART" id="SM00220">
    <property type="entry name" value="S_TKc"/>
    <property type="match status" value="1"/>
</dbReference>
<proteinExistence type="predicted"/>
<dbReference type="Proteomes" id="UP000284702">
    <property type="component" value="Unassembled WGS sequence"/>
</dbReference>
<evidence type="ECO:0000256" key="4">
    <source>
        <dbReference type="SAM" id="Phobius"/>
    </source>
</evidence>
<keyword evidence="2" id="KW-0067">ATP-binding</keyword>
<dbReference type="Pfam" id="PF00069">
    <property type="entry name" value="Pkinase"/>
    <property type="match status" value="1"/>
</dbReference>
<keyword evidence="4" id="KW-0812">Transmembrane</keyword>
<dbReference type="PROSITE" id="PS00107">
    <property type="entry name" value="PROTEIN_KINASE_ATP"/>
    <property type="match status" value="1"/>
</dbReference>
<evidence type="ECO:0000313" key="7">
    <source>
        <dbReference type="Proteomes" id="UP000284702"/>
    </source>
</evidence>
<feature type="compositionally biased region" description="Polar residues" evidence="3">
    <location>
        <begin position="965"/>
        <end position="976"/>
    </location>
</feature>
<dbReference type="GO" id="GO:0005524">
    <property type="term" value="F:ATP binding"/>
    <property type="evidence" value="ECO:0007669"/>
    <property type="project" value="UniProtKB-UniRule"/>
</dbReference>
<dbReference type="AlphaFoldDB" id="A0A425DAK9"/>
<evidence type="ECO:0000256" key="3">
    <source>
        <dbReference type="SAM" id="MobiDB-lite"/>
    </source>
</evidence>
<keyword evidence="7" id="KW-1185">Reference proteome</keyword>
<feature type="region of interest" description="Disordered" evidence="3">
    <location>
        <begin position="895"/>
        <end position="924"/>
    </location>
</feature>
<dbReference type="PROSITE" id="PS50011">
    <property type="entry name" value="PROTEIN_KINASE_DOM"/>
    <property type="match status" value="1"/>
</dbReference>
<dbReference type="VEuPathDB" id="FungiDB:H257_15309"/>
<gene>
    <name evidence="6" type="ORF">B5M09_001968</name>
</gene>
<dbReference type="PANTHER" id="PTHR11909">
    <property type="entry name" value="CASEIN KINASE-RELATED"/>
    <property type="match status" value="1"/>
</dbReference>
<dbReference type="InterPro" id="IPR000719">
    <property type="entry name" value="Prot_kinase_dom"/>
</dbReference>